<evidence type="ECO:0000313" key="2">
    <source>
        <dbReference type="EMBL" id="GGG77976.1"/>
    </source>
</evidence>
<comment type="caution">
    <text evidence="2">The sequence shown here is derived from an EMBL/GenBank/DDBJ whole genome shotgun (WGS) entry which is preliminary data.</text>
</comment>
<dbReference type="Pfam" id="PF12224">
    <property type="entry name" value="Amidoligase_2"/>
    <property type="match status" value="1"/>
</dbReference>
<dbReference type="Proteomes" id="UP000617145">
    <property type="component" value="Unassembled WGS sequence"/>
</dbReference>
<evidence type="ECO:0000256" key="1">
    <source>
        <dbReference type="SAM" id="MobiDB-lite"/>
    </source>
</evidence>
<dbReference type="AlphaFoldDB" id="A0A8J2ZLQ7"/>
<dbReference type="InterPro" id="IPR022025">
    <property type="entry name" value="Amidoligase_2"/>
</dbReference>
<dbReference type="EMBL" id="BMJV01000005">
    <property type="protein sequence ID" value="GGG77976.1"/>
    <property type="molecule type" value="Genomic_DNA"/>
</dbReference>
<evidence type="ECO:0000313" key="3">
    <source>
        <dbReference type="Proteomes" id="UP000617145"/>
    </source>
</evidence>
<evidence type="ECO:0008006" key="4">
    <source>
        <dbReference type="Google" id="ProtNLM"/>
    </source>
</evidence>
<protein>
    <recommendedName>
        <fullName evidence="4">Amidoligase enzyme</fullName>
    </recommendedName>
</protein>
<accession>A0A8J2ZLQ7</accession>
<organism evidence="2 3">
    <name type="scientific">Salipiger pallidus</name>
    <dbReference type="NCBI Taxonomy" id="1775170"/>
    <lineage>
        <taxon>Bacteria</taxon>
        <taxon>Pseudomonadati</taxon>
        <taxon>Pseudomonadota</taxon>
        <taxon>Alphaproteobacteria</taxon>
        <taxon>Rhodobacterales</taxon>
        <taxon>Roseobacteraceae</taxon>
        <taxon>Salipiger</taxon>
    </lineage>
</organism>
<reference evidence="2" key="2">
    <citation type="submission" date="2020-09" db="EMBL/GenBank/DDBJ databases">
        <authorList>
            <person name="Sun Q."/>
            <person name="Zhou Y."/>
        </authorList>
    </citation>
    <scope>NUCLEOTIDE SEQUENCE</scope>
    <source>
        <strain evidence="2">CGMCC 1.15762</strain>
    </source>
</reference>
<feature type="region of interest" description="Disordered" evidence="1">
    <location>
        <begin position="1"/>
        <end position="25"/>
    </location>
</feature>
<dbReference type="RefSeq" id="WP_188790899.1">
    <property type="nucleotide sequence ID" value="NZ_BMJV01000005.1"/>
</dbReference>
<keyword evidence="3" id="KW-1185">Reference proteome</keyword>
<proteinExistence type="predicted"/>
<reference evidence="2" key="1">
    <citation type="journal article" date="2014" name="Int. J. Syst. Evol. Microbiol.">
        <title>Complete genome sequence of Corynebacterium casei LMG S-19264T (=DSM 44701T), isolated from a smear-ripened cheese.</title>
        <authorList>
            <consortium name="US DOE Joint Genome Institute (JGI-PGF)"/>
            <person name="Walter F."/>
            <person name="Albersmeier A."/>
            <person name="Kalinowski J."/>
            <person name="Ruckert C."/>
        </authorList>
    </citation>
    <scope>NUCLEOTIDE SEQUENCE</scope>
    <source>
        <strain evidence="2">CGMCC 1.15762</strain>
    </source>
</reference>
<sequence>MSRTSDRPDLTPLPQPQTSEGKTRRVGIEVEFSGITEEDCARILAQELDGAAGSNRPNHWQVSGSRLGSFECYLDSRPVEKLDTRGIGAHLRDLARSVVPVEIVSDPITPAEIPALDDALEALADAGATGTAGNLFLGFGTHFNPEVVSTAFKDVAPVLTAYALLEDHIRREADIDMSRRMMTWVDPFPRALVDRLAATDAPGDMRALIDCYLQHSPSRNRGLDMLCLFAHVDRPRVAAKMDMEMISARPTYHLRLPDCRIDESDWSLSKEWNRWVLVEQVAARPDLLARLCTAWRDHRASLTTLKSDWAHRVHDMLEGAGL</sequence>
<gene>
    <name evidence="2" type="ORF">GCM10011415_28650</name>
</gene>
<name>A0A8J2ZLQ7_9RHOB</name>